<dbReference type="GO" id="GO:0005886">
    <property type="term" value="C:plasma membrane"/>
    <property type="evidence" value="ECO:0007669"/>
    <property type="project" value="TreeGrafter"/>
</dbReference>
<dbReference type="PANTHER" id="PTHR46320">
    <property type="entry name" value="GLYCEROPHOSPHODIESTER PHOSPHODIESTERASE 1"/>
    <property type="match status" value="1"/>
</dbReference>
<dbReference type="RefSeq" id="WP_008240216.1">
    <property type="nucleotide sequence ID" value="NZ_AJJU01000018.1"/>
</dbReference>
<reference evidence="2 3" key="1">
    <citation type="journal article" date="2012" name="J. Bacteriol.">
        <title>Genome Sequence of the Halotolerant Bacterium Imtechella halotolerans K1T.</title>
        <authorList>
            <person name="Kumar S."/>
            <person name="Vikram S."/>
            <person name="Subramanian S."/>
            <person name="Raghava G.P."/>
            <person name="Pinnaka A.K."/>
        </authorList>
    </citation>
    <scope>NUCLEOTIDE SEQUENCE [LARGE SCALE GENOMIC DNA]</scope>
    <source>
        <strain evidence="2 3">K1</strain>
    </source>
</reference>
<dbReference type="GO" id="GO:0070291">
    <property type="term" value="P:N-acylethanolamine metabolic process"/>
    <property type="evidence" value="ECO:0007669"/>
    <property type="project" value="TreeGrafter"/>
</dbReference>
<organism evidence="2 3">
    <name type="scientific">Imtechella halotolerans K1</name>
    <dbReference type="NCBI Taxonomy" id="946077"/>
    <lineage>
        <taxon>Bacteria</taxon>
        <taxon>Pseudomonadati</taxon>
        <taxon>Bacteroidota</taxon>
        <taxon>Flavobacteriia</taxon>
        <taxon>Flavobacteriales</taxon>
        <taxon>Flavobacteriaceae</taxon>
        <taxon>Imtechella</taxon>
    </lineage>
</organism>
<dbReference type="GO" id="GO:0006580">
    <property type="term" value="P:ethanolamine metabolic process"/>
    <property type="evidence" value="ECO:0007669"/>
    <property type="project" value="TreeGrafter"/>
</dbReference>
<dbReference type="PROSITE" id="PS51257">
    <property type="entry name" value="PROKAR_LIPOPROTEIN"/>
    <property type="match status" value="1"/>
</dbReference>
<dbReference type="AlphaFoldDB" id="I0WBC9"/>
<dbReference type="Pfam" id="PF16387">
    <property type="entry name" value="DUF4996"/>
    <property type="match status" value="1"/>
</dbReference>
<dbReference type="Pfam" id="PF03009">
    <property type="entry name" value="GDPD"/>
    <property type="match status" value="1"/>
</dbReference>
<evidence type="ECO:0000313" key="2">
    <source>
        <dbReference type="EMBL" id="EID73695.1"/>
    </source>
</evidence>
<dbReference type="PATRIC" id="fig|946077.3.peg.2075"/>
<dbReference type="GO" id="GO:0006644">
    <property type="term" value="P:phospholipid metabolic process"/>
    <property type="evidence" value="ECO:0007669"/>
    <property type="project" value="TreeGrafter"/>
</dbReference>
<dbReference type="STRING" id="946077.W5A_10280"/>
<keyword evidence="3" id="KW-1185">Reference proteome</keyword>
<dbReference type="eggNOG" id="COG0584">
    <property type="taxonomic scope" value="Bacteria"/>
</dbReference>
<proteinExistence type="predicted"/>
<name>I0WBC9_9FLAO</name>
<dbReference type="PANTHER" id="PTHR46320:SF1">
    <property type="entry name" value="GLYCEROPHOSPHODIESTER PHOSPHODIESTERASE 1"/>
    <property type="match status" value="1"/>
</dbReference>
<evidence type="ECO:0000259" key="1">
    <source>
        <dbReference type="PROSITE" id="PS51704"/>
    </source>
</evidence>
<dbReference type="SUPFAM" id="SSF51695">
    <property type="entry name" value="PLC-like phosphodiesterases"/>
    <property type="match status" value="1"/>
</dbReference>
<dbReference type="PROSITE" id="PS51704">
    <property type="entry name" value="GP_PDE"/>
    <property type="match status" value="1"/>
</dbReference>
<dbReference type="OrthoDB" id="384721at2"/>
<gene>
    <name evidence="2" type="ORF">W5A_10280</name>
</gene>
<feature type="domain" description="GP-PDE" evidence="1">
    <location>
        <begin position="53"/>
        <end position="312"/>
    </location>
</feature>
<dbReference type="CDD" id="cd08566">
    <property type="entry name" value="GDPD_AtGDE_like"/>
    <property type="match status" value="1"/>
</dbReference>
<dbReference type="Gene3D" id="3.20.20.190">
    <property type="entry name" value="Phosphatidylinositol (PI) phosphodiesterase"/>
    <property type="match status" value="1"/>
</dbReference>
<dbReference type="GO" id="GO:0008889">
    <property type="term" value="F:glycerophosphodiester phosphodiesterase activity"/>
    <property type="evidence" value="ECO:0007669"/>
    <property type="project" value="TreeGrafter"/>
</dbReference>
<dbReference type="InterPro" id="IPR017946">
    <property type="entry name" value="PLC-like_Pdiesterase_TIM-brl"/>
</dbReference>
<dbReference type="InterPro" id="IPR030395">
    <property type="entry name" value="GP_PDE_dom"/>
</dbReference>
<dbReference type="InterPro" id="IPR032160">
    <property type="entry name" value="DUF4996"/>
</dbReference>
<protein>
    <submittedName>
        <fullName evidence="2">Glycerophosphodiester phosphodiesterase</fullName>
    </submittedName>
</protein>
<evidence type="ECO:0000313" key="3">
    <source>
        <dbReference type="Proteomes" id="UP000005938"/>
    </source>
</evidence>
<sequence length="312" mass="36067">MKQFLLNIVVLTSFLVSCKNKDIAVNYTSIEDKRSTRIEQLIQHLQNPNEKHIMVVAHRADWRNAPENSIQAIQSCIDMGVDMVEIDVQQTKDGHLVLMHDKTIDRTTTGKGMVSDWTLDSLKTLRLKDGLGIPTQNQIPTLEEALLVCKNKILVNLDKSYPIFDKCFEIAQRTETLDHIIIKGVKTKNEVQDQFGKYLDKVHFMPIVRLSDANSRQVINEYLNEQKPPIAFEFTVPQDTISLIKDFGHIRSKGSSIWVNSLWPQHNGGHDDEKAYLDPSIYEWFIRNNVNMIQTDRPQLLLEYLRKRGYHN</sequence>
<accession>I0WBC9</accession>
<dbReference type="EMBL" id="AJJU01000018">
    <property type="protein sequence ID" value="EID73695.1"/>
    <property type="molecule type" value="Genomic_DNA"/>
</dbReference>
<comment type="caution">
    <text evidence="2">The sequence shown here is derived from an EMBL/GenBank/DDBJ whole genome shotgun (WGS) entry which is preliminary data.</text>
</comment>
<dbReference type="Proteomes" id="UP000005938">
    <property type="component" value="Unassembled WGS sequence"/>
</dbReference>